<dbReference type="Gene3D" id="3.40.190.10">
    <property type="entry name" value="Periplasmic binding protein-like II"/>
    <property type="match status" value="2"/>
</dbReference>
<dbReference type="InterPro" id="IPR001638">
    <property type="entry name" value="Solute-binding_3/MltF_N"/>
</dbReference>
<organism evidence="5 6">
    <name type="scientific">Dielma fastidiosa</name>
    <dbReference type="NCBI Taxonomy" id="1034346"/>
    <lineage>
        <taxon>Bacteria</taxon>
        <taxon>Bacillati</taxon>
        <taxon>Bacillota</taxon>
        <taxon>Erysipelotrichia</taxon>
        <taxon>Erysipelotrichales</taxon>
        <taxon>Erysipelotrichaceae</taxon>
        <taxon>Dielma</taxon>
    </lineage>
</organism>
<evidence type="ECO:0000313" key="6">
    <source>
        <dbReference type="Proteomes" id="UP000247612"/>
    </source>
</evidence>
<reference evidence="4" key="2">
    <citation type="submission" date="2022-03" db="EMBL/GenBank/DDBJ databases">
        <title>First case of bacteraemia caused by Dielma fastidiosa in a patient hospitalised with diverticulitis.</title>
        <authorList>
            <person name="Forman-Ankjaer B."/>
            <person name="Hvid-Jensen F."/>
            <person name="Kobel C.M."/>
            <person name="Greve T."/>
        </authorList>
    </citation>
    <scope>NUCLEOTIDE SEQUENCE</scope>
    <source>
        <strain evidence="4">AUH_DF_2021</strain>
    </source>
</reference>
<dbReference type="SUPFAM" id="SSF53850">
    <property type="entry name" value="Periplasmic binding protein-like II"/>
    <property type="match status" value="1"/>
</dbReference>
<dbReference type="Proteomes" id="UP001276902">
    <property type="component" value="Unassembled WGS sequence"/>
</dbReference>
<reference evidence="5 6" key="1">
    <citation type="submission" date="2018-05" db="EMBL/GenBank/DDBJ databases">
        <title>Genomic Encyclopedia of Type Strains, Phase IV (KMG-IV): sequencing the most valuable type-strain genomes for metagenomic binning, comparative biology and taxonomic classification.</title>
        <authorList>
            <person name="Goeker M."/>
        </authorList>
    </citation>
    <scope>NUCLEOTIDE SEQUENCE [LARGE SCALE GENOMIC DNA]</scope>
    <source>
        <strain evidence="5 6">JC118</strain>
    </source>
</reference>
<proteinExistence type="predicted"/>
<dbReference type="Proteomes" id="UP000247612">
    <property type="component" value="Unassembled WGS sequence"/>
</dbReference>
<dbReference type="PROSITE" id="PS51257">
    <property type="entry name" value="PROKAR_LIPOPROTEIN"/>
    <property type="match status" value="1"/>
</dbReference>
<evidence type="ECO:0000256" key="1">
    <source>
        <dbReference type="ARBA" id="ARBA00022729"/>
    </source>
</evidence>
<sequence length="287" mass="30950">MKKLLTIAAACLLSFTMTACSSNNEGGQSTAPQNKLEEIQQKGKLVMAVSPDFPPFEFIDNTKSGIDQYVGADIELGKYIAEQLGVDFEIKAMDFTAVLSSVDLGNADIAISGFGWREDREESFELSHGFNKDGEASCHGFLIKKADAAKYTTLADLANATIAAQVSSLQEGYTKEQLPDAKLQQVTSLDIGVMSLETGKVDALACTCDLAKGYASANEDLVKADAEFDITYDSEHDGNVAAVQKGQTELLAKINEIIDEVNEKGLYDEWNTAAKATAKELGIKFED</sequence>
<dbReference type="RefSeq" id="WP_022937368.1">
    <property type="nucleotide sequence ID" value="NZ_BAABZA010000001.1"/>
</dbReference>
<dbReference type="Pfam" id="PF00497">
    <property type="entry name" value="SBP_bac_3"/>
    <property type="match status" value="1"/>
</dbReference>
<evidence type="ECO:0000256" key="2">
    <source>
        <dbReference type="SAM" id="SignalP"/>
    </source>
</evidence>
<keyword evidence="6" id="KW-1185">Reference proteome</keyword>
<dbReference type="EMBL" id="JALDAW010000023">
    <property type="protein sequence ID" value="MDY5169849.1"/>
    <property type="molecule type" value="Genomic_DNA"/>
</dbReference>
<dbReference type="PANTHER" id="PTHR35936:SF17">
    <property type="entry name" value="ARGININE-BINDING EXTRACELLULAR PROTEIN ARTP"/>
    <property type="match status" value="1"/>
</dbReference>
<accession>A0A318KEQ4</accession>
<comment type="caution">
    <text evidence="5">The sequence shown here is derived from an EMBL/GenBank/DDBJ whole genome shotgun (WGS) entry which is preliminary data.</text>
</comment>
<evidence type="ECO:0000313" key="4">
    <source>
        <dbReference type="EMBL" id="MDY5169849.1"/>
    </source>
</evidence>
<dbReference type="STRING" id="1034346.GCA_000313565_01054"/>
<name>A0A318KEQ4_9FIRM</name>
<keyword evidence="1 2" id="KW-0732">Signal</keyword>
<dbReference type="SMART" id="SM00062">
    <property type="entry name" value="PBPb"/>
    <property type="match status" value="1"/>
</dbReference>
<dbReference type="PANTHER" id="PTHR35936">
    <property type="entry name" value="MEMBRANE-BOUND LYTIC MUREIN TRANSGLYCOSYLASE F"/>
    <property type="match status" value="1"/>
</dbReference>
<protein>
    <submittedName>
        <fullName evidence="5">Polar amino acid transport system substrate-binding protein</fullName>
    </submittedName>
    <submittedName>
        <fullName evidence="4">Transporter substrate-binding domain-containing protein</fullName>
    </submittedName>
</protein>
<gene>
    <name evidence="5" type="ORF">DES51_1174</name>
    <name evidence="4" type="ORF">MQE39_17155</name>
</gene>
<dbReference type="AlphaFoldDB" id="A0A318KEQ4"/>
<feature type="signal peptide" evidence="2">
    <location>
        <begin position="1"/>
        <end position="19"/>
    </location>
</feature>
<dbReference type="EMBL" id="QJKH01000017">
    <property type="protein sequence ID" value="PXX75820.1"/>
    <property type="molecule type" value="Genomic_DNA"/>
</dbReference>
<dbReference type="OrthoDB" id="9774451at2"/>
<feature type="chain" id="PRO_5038797670" evidence="2">
    <location>
        <begin position="20"/>
        <end position="287"/>
    </location>
</feature>
<evidence type="ECO:0000259" key="3">
    <source>
        <dbReference type="SMART" id="SM00062"/>
    </source>
</evidence>
<feature type="domain" description="Solute-binding protein family 3/N-terminal" evidence="3">
    <location>
        <begin position="44"/>
        <end position="274"/>
    </location>
</feature>
<evidence type="ECO:0000313" key="5">
    <source>
        <dbReference type="EMBL" id="PXX75820.1"/>
    </source>
</evidence>